<dbReference type="Gene3D" id="3.40.50.1820">
    <property type="entry name" value="alpha/beta hydrolase"/>
    <property type="match status" value="1"/>
</dbReference>
<dbReference type="AlphaFoldDB" id="A0A5C3Q3X7"/>
<dbReference type="InterPro" id="IPR029058">
    <property type="entry name" value="AB_hydrolase_fold"/>
</dbReference>
<keyword evidence="2" id="KW-1185">Reference proteome</keyword>
<proteinExistence type="predicted"/>
<dbReference type="OrthoDB" id="94039at2759"/>
<name>A0A5C3Q3X7_9AGAR</name>
<sequence length="92" mass="10334">MSPLHSSSHLFDPRPNFPLLVSLKRYCDRATQCTDLDGLTLVLAHAAGHMEEMWEPCMDELFALVKENGLKLNDVWSIEAPNHGEAAAMNRK</sequence>
<evidence type="ECO:0000313" key="1">
    <source>
        <dbReference type="EMBL" id="TFK95877.1"/>
    </source>
</evidence>
<dbReference type="Proteomes" id="UP000305067">
    <property type="component" value="Unassembled WGS sequence"/>
</dbReference>
<dbReference type="STRING" id="1884261.A0A5C3Q3X7"/>
<organism evidence="1 2">
    <name type="scientific">Pterulicium gracile</name>
    <dbReference type="NCBI Taxonomy" id="1884261"/>
    <lineage>
        <taxon>Eukaryota</taxon>
        <taxon>Fungi</taxon>
        <taxon>Dikarya</taxon>
        <taxon>Basidiomycota</taxon>
        <taxon>Agaricomycotina</taxon>
        <taxon>Agaricomycetes</taxon>
        <taxon>Agaricomycetidae</taxon>
        <taxon>Agaricales</taxon>
        <taxon>Pleurotineae</taxon>
        <taxon>Pterulaceae</taxon>
        <taxon>Pterulicium</taxon>
    </lineage>
</organism>
<gene>
    <name evidence="1" type="ORF">BDV98DRAFT_346517</name>
</gene>
<reference evidence="1 2" key="1">
    <citation type="journal article" date="2019" name="Nat. Ecol. Evol.">
        <title>Megaphylogeny resolves global patterns of mushroom evolution.</title>
        <authorList>
            <person name="Varga T."/>
            <person name="Krizsan K."/>
            <person name="Foldi C."/>
            <person name="Dima B."/>
            <person name="Sanchez-Garcia M."/>
            <person name="Sanchez-Ramirez S."/>
            <person name="Szollosi G.J."/>
            <person name="Szarkandi J.G."/>
            <person name="Papp V."/>
            <person name="Albert L."/>
            <person name="Andreopoulos W."/>
            <person name="Angelini C."/>
            <person name="Antonin V."/>
            <person name="Barry K.W."/>
            <person name="Bougher N.L."/>
            <person name="Buchanan P."/>
            <person name="Buyck B."/>
            <person name="Bense V."/>
            <person name="Catcheside P."/>
            <person name="Chovatia M."/>
            <person name="Cooper J."/>
            <person name="Damon W."/>
            <person name="Desjardin D."/>
            <person name="Finy P."/>
            <person name="Geml J."/>
            <person name="Haridas S."/>
            <person name="Hughes K."/>
            <person name="Justo A."/>
            <person name="Karasinski D."/>
            <person name="Kautmanova I."/>
            <person name="Kiss B."/>
            <person name="Kocsube S."/>
            <person name="Kotiranta H."/>
            <person name="LaButti K.M."/>
            <person name="Lechner B.E."/>
            <person name="Liimatainen K."/>
            <person name="Lipzen A."/>
            <person name="Lukacs Z."/>
            <person name="Mihaltcheva S."/>
            <person name="Morgado L.N."/>
            <person name="Niskanen T."/>
            <person name="Noordeloos M.E."/>
            <person name="Ohm R.A."/>
            <person name="Ortiz-Santana B."/>
            <person name="Ovrebo C."/>
            <person name="Racz N."/>
            <person name="Riley R."/>
            <person name="Savchenko A."/>
            <person name="Shiryaev A."/>
            <person name="Soop K."/>
            <person name="Spirin V."/>
            <person name="Szebenyi C."/>
            <person name="Tomsovsky M."/>
            <person name="Tulloss R.E."/>
            <person name="Uehling J."/>
            <person name="Grigoriev I.V."/>
            <person name="Vagvolgyi C."/>
            <person name="Papp T."/>
            <person name="Martin F.M."/>
            <person name="Miettinen O."/>
            <person name="Hibbett D.S."/>
            <person name="Nagy L.G."/>
        </authorList>
    </citation>
    <scope>NUCLEOTIDE SEQUENCE [LARGE SCALE GENOMIC DNA]</scope>
    <source>
        <strain evidence="1 2">CBS 309.79</strain>
    </source>
</reference>
<protein>
    <submittedName>
        <fullName evidence="1">Uncharacterized protein</fullName>
    </submittedName>
</protein>
<dbReference type="EMBL" id="ML178872">
    <property type="protein sequence ID" value="TFK95877.1"/>
    <property type="molecule type" value="Genomic_DNA"/>
</dbReference>
<accession>A0A5C3Q3X7</accession>
<evidence type="ECO:0000313" key="2">
    <source>
        <dbReference type="Proteomes" id="UP000305067"/>
    </source>
</evidence>